<feature type="transmembrane region" description="Helical" evidence="4">
    <location>
        <begin position="229"/>
        <end position="250"/>
    </location>
</feature>
<dbReference type="EMBL" id="BAQD01000011">
    <property type="protein sequence ID" value="GBQ06363.1"/>
    <property type="molecule type" value="Genomic_DNA"/>
</dbReference>
<keyword evidence="3 4" id="KW-0472">Membrane</keyword>
<feature type="transmembrane region" description="Helical" evidence="4">
    <location>
        <begin position="115"/>
        <end position="135"/>
    </location>
</feature>
<feature type="transmembrane region" description="Helical" evidence="4">
    <location>
        <begin position="47"/>
        <end position="70"/>
    </location>
</feature>
<dbReference type="PANTHER" id="PTHR23531:SF1">
    <property type="entry name" value="QUINOLENE RESISTANCE PROTEIN NORA"/>
    <property type="match status" value="1"/>
</dbReference>
<evidence type="ECO:0000256" key="4">
    <source>
        <dbReference type="SAM" id="Phobius"/>
    </source>
</evidence>
<comment type="caution">
    <text evidence="5">The sequence shown here is derived from an EMBL/GenBank/DDBJ whole genome shotgun (WGS) entry which is preliminary data.</text>
</comment>
<evidence type="ECO:0000256" key="2">
    <source>
        <dbReference type="ARBA" id="ARBA00022989"/>
    </source>
</evidence>
<dbReference type="Pfam" id="PF07690">
    <property type="entry name" value="MFS_1"/>
    <property type="match status" value="1"/>
</dbReference>
<reference evidence="5" key="1">
    <citation type="submission" date="2013-04" db="EMBL/GenBank/DDBJ databases">
        <title>The genome sequencing project of 58 acetic acid bacteria.</title>
        <authorList>
            <person name="Okamoto-Kainuma A."/>
            <person name="Ishikawa M."/>
            <person name="Umino S."/>
            <person name="Koizumi Y."/>
            <person name="Shiwa Y."/>
            <person name="Yoshikawa H."/>
            <person name="Matsutani M."/>
            <person name="Matsushita K."/>
        </authorList>
    </citation>
    <scope>NUCLEOTIDE SEQUENCE</scope>
    <source>
        <strain evidence="5">DSM 15669</strain>
    </source>
</reference>
<feature type="transmembrane region" description="Helical" evidence="4">
    <location>
        <begin position="378"/>
        <end position="399"/>
    </location>
</feature>
<gene>
    <name evidence="5" type="ORF">AA15669_0901</name>
</gene>
<keyword evidence="1 4" id="KW-0812">Transmembrane</keyword>
<dbReference type="Proteomes" id="UP001062901">
    <property type="component" value="Unassembled WGS sequence"/>
</dbReference>
<evidence type="ECO:0000313" key="6">
    <source>
        <dbReference type="Proteomes" id="UP001062901"/>
    </source>
</evidence>
<evidence type="ECO:0000256" key="3">
    <source>
        <dbReference type="ARBA" id="ARBA00023136"/>
    </source>
</evidence>
<feature type="transmembrane region" description="Helical" evidence="4">
    <location>
        <begin position="82"/>
        <end position="103"/>
    </location>
</feature>
<feature type="transmembrane region" description="Helical" evidence="4">
    <location>
        <begin position="318"/>
        <end position="339"/>
    </location>
</feature>
<dbReference type="RefSeq" id="WP_018980616.1">
    <property type="nucleotide sequence ID" value="NZ_BAQD01000011.1"/>
</dbReference>
<proteinExistence type="predicted"/>
<feature type="transmembrane region" description="Helical" evidence="4">
    <location>
        <begin position="262"/>
        <end position="280"/>
    </location>
</feature>
<feature type="transmembrane region" description="Helical" evidence="4">
    <location>
        <begin position="156"/>
        <end position="177"/>
    </location>
</feature>
<feature type="transmembrane region" description="Helical" evidence="4">
    <location>
        <begin position="183"/>
        <end position="208"/>
    </location>
</feature>
<sequence length="411" mass="42879">MSEEETLTGSPTLRVMPVVFFNLLVYVVIGLPNAVIGAQFVHQTLGFPTAVAGMTITLQYLGTFLTRLVAGQLVDHQGPKKILRYGLIACTISGLLMCLAAAIPGLMGMNSATRYVALGVALLSRLFIGWAESWTATSVTTWNIRRVGPKHTSVAISWNGVTSYGGIALGVIIGKFLGSFMPAISLMPVGFAATAMGIFGSALLCFYTGVKPLPAKGEPMSFFKALRKVLPYGAALAAGSFGFGTVNGYLSIYYSANNWGNVGVAFSTFAIVFVLVRILFSSQIDKRGGVPVAYVSLVTEAVAMACFCLIHSSTGGLIGAALTGAGFSLLFPAMGTMAVQTDGPEFGGILIAAYSVFTDLTIAIVGPLMGAIQGSLGWSTMFAIVGILCASGIFFSSILSRIPGCGIQKTT</sequence>
<keyword evidence="6" id="KW-1185">Reference proteome</keyword>
<organism evidence="5 6">
    <name type="scientific">Saccharibacter floricola DSM 15669</name>
    <dbReference type="NCBI Taxonomy" id="1123227"/>
    <lineage>
        <taxon>Bacteria</taxon>
        <taxon>Pseudomonadati</taxon>
        <taxon>Pseudomonadota</taxon>
        <taxon>Alphaproteobacteria</taxon>
        <taxon>Acetobacterales</taxon>
        <taxon>Acetobacteraceae</taxon>
        <taxon>Saccharibacter</taxon>
    </lineage>
</organism>
<protein>
    <submittedName>
        <fullName evidence="5">Major facilitator superfamily transporter</fullName>
    </submittedName>
</protein>
<dbReference type="PANTHER" id="PTHR23531">
    <property type="entry name" value="QUINOLENE RESISTANCE PROTEIN NORA"/>
    <property type="match status" value="1"/>
</dbReference>
<dbReference type="SUPFAM" id="SSF103473">
    <property type="entry name" value="MFS general substrate transporter"/>
    <property type="match status" value="1"/>
</dbReference>
<feature type="transmembrane region" description="Helical" evidence="4">
    <location>
        <begin position="20"/>
        <end position="41"/>
    </location>
</feature>
<name>A0ABQ0NYE7_9PROT</name>
<dbReference type="InterPro" id="IPR052714">
    <property type="entry name" value="MFS_Exporter"/>
</dbReference>
<evidence type="ECO:0000313" key="5">
    <source>
        <dbReference type="EMBL" id="GBQ06363.1"/>
    </source>
</evidence>
<feature type="transmembrane region" description="Helical" evidence="4">
    <location>
        <begin position="351"/>
        <end position="372"/>
    </location>
</feature>
<dbReference type="Gene3D" id="1.20.1250.20">
    <property type="entry name" value="MFS general substrate transporter like domains"/>
    <property type="match status" value="1"/>
</dbReference>
<dbReference type="InterPro" id="IPR036259">
    <property type="entry name" value="MFS_trans_sf"/>
</dbReference>
<dbReference type="InterPro" id="IPR011701">
    <property type="entry name" value="MFS"/>
</dbReference>
<evidence type="ECO:0000256" key="1">
    <source>
        <dbReference type="ARBA" id="ARBA00022692"/>
    </source>
</evidence>
<accession>A0ABQ0NYE7</accession>
<keyword evidence="2 4" id="KW-1133">Transmembrane helix</keyword>